<protein>
    <submittedName>
        <fullName evidence="6">OmpA family protein</fullName>
    </submittedName>
</protein>
<dbReference type="InterPro" id="IPR006664">
    <property type="entry name" value="OMP_bac"/>
</dbReference>
<comment type="subcellular location">
    <subcellularLocation>
        <location evidence="1">Cell outer membrane</location>
    </subcellularLocation>
</comment>
<dbReference type="InterPro" id="IPR006665">
    <property type="entry name" value="OmpA-like"/>
</dbReference>
<dbReference type="Gene3D" id="3.30.1330.60">
    <property type="entry name" value="OmpA-like domain"/>
    <property type="match status" value="1"/>
</dbReference>
<evidence type="ECO:0000256" key="2">
    <source>
        <dbReference type="ARBA" id="ARBA00023136"/>
    </source>
</evidence>
<sequence length="305" mass="33558">MALPLIKKLQVLSGTLALSLLQPATGLAESFGAGISNSQWYLAESVFECSLVHEVPGYGRAVFRHRAGEKLSFFLESESYLMRPGRGSLVVEAPAWRPGVAPKPVGKVTVTEGRRQVTLETRQAVILAQGLLKGMRPTLTRAAWYDDSPVRVQVSSINFNGKFQRYRSCASNLLPVNIDQIQRSQIRFATASKRLSEADRAQLDNIVAYLMADPTVERVFVDGHTDRIGSRIDNRALAEERANVVAQHLKDRGVDPDLITVRAHGDQYPVSGRPAENRRTTIRIQREGDLPQLQQASSYGGAPAG</sequence>
<dbReference type="EMBL" id="JABEVQ010000006">
    <property type="protein sequence ID" value="NWN92155.1"/>
    <property type="molecule type" value="Genomic_DNA"/>
</dbReference>
<dbReference type="PANTHER" id="PTHR30329">
    <property type="entry name" value="STATOR ELEMENT OF FLAGELLAR MOTOR COMPLEX"/>
    <property type="match status" value="1"/>
</dbReference>
<comment type="caution">
    <text evidence="6">The sequence shown here is derived from an EMBL/GenBank/DDBJ whole genome shotgun (WGS) entry which is preliminary data.</text>
</comment>
<accession>A0A851HZ21</accession>
<reference evidence="6 7" key="1">
    <citation type="submission" date="2020-03" db="EMBL/GenBank/DDBJ databases">
        <title>Metagenomic, metatranscriptomic, and metabolomic analyses revealed the key microbes and metabolic features during the fermentation of ganjang, Korean traditional soy sauce.</title>
        <authorList>
            <person name="Chun B.H."/>
            <person name="Jeon C.O."/>
        </authorList>
    </citation>
    <scope>NUCLEOTIDE SEQUENCE [LARGE SCALE GENOMIC DNA]</scope>
    <source>
        <strain evidence="6 7">KG14</strain>
    </source>
</reference>
<name>A0A851HZ21_9GAMM</name>
<gene>
    <name evidence="6" type="ORF">HLV39_11690</name>
</gene>
<evidence type="ECO:0000256" key="1">
    <source>
        <dbReference type="ARBA" id="ARBA00004442"/>
    </source>
</evidence>
<proteinExistence type="predicted"/>
<dbReference type="Gene3D" id="2.60.40.2540">
    <property type="match status" value="1"/>
</dbReference>
<evidence type="ECO:0000259" key="5">
    <source>
        <dbReference type="PROSITE" id="PS51123"/>
    </source>
</evidence>
<evidence type="ECO:0000313" key="7">
    <source>
        <dbReference type="Proteomes" id="UP000536442"/>
    </source>
</evidence>
<dbReference type="CDD" id="cd07185">
    <property type="entry name" value="OmpA_C-like"/>
    <property type="match status" value="1"/>
</dbReference>
<feature type="domain" description="OmpA-like" evidence="5">
    <location>
        <begin position="175"/>
        <end position="288"/>
    </location>
</feature>
<keyword evidence="7" id="KW-1185">Reference proteome</keyword>
<dbReference type="InterPro" id="IPR036737">
    <property type="entry name" value="OmpA-like_sf"/>
</dbReference>
<evidence type="ECO:0000256" key="3">
    <source>
        <dbReference type="PROSITE-ProRule" id="PRU00473"/>
    </source>
</evidence>
<evidence type="ECO:0000256" key="4">
    <source>
        <dbReference type="SAM" id="MobiDB-lite"/>
    </source>
</evidence>
<dbReference type="PANTHER" id="PTHR30329:SF17">
    <property type="entry name" value="LIPOPROTEIN YFIB-RELATED"/>
    <property type="match status" value="1"/>
</dbReference>
<dbReference type="AlphaFoldDB" id="A0A851HZ21"/>
<dbReference type="SUPFAM" id="SSF103088">
    <property type="entry name" value="OmpA-like"/>
    <property type="match status" value="1"/>
</dbReference>
<dbReference type="InterPro" id="IPR041544">
    <property type="entry name" value="MotY_N"/>
</dbReference>
<dbReference type="PRINTS" id="PR01021">
    <property type="entry name" value="OMPADOMAIN"/>
</dbReference>
<feature type="region of interest" description="Disordered" evidence="4">
    <location>
        <begin position="285"/>
        <end position="305"/>
    </location>
</feature>
<organism evidence="6 7">
    <name type="scientific">Marinobacter adhaerens</name>
    <dbReference type="NCBI Taxonomy" id="1033846"/>
    <lineage>
        <taxon>Bacteria</taxon>
        <taxon>Pseudomonadati</taxon>
        <taxon>Pseudomonadota</taxon>
        <taxon>Gammaproteobacteria</taxon>
        <taxon>Pseudomonadales</taxon>
        <taxon>Marinobacteraceae</taxon>
        <taxon>Marinobacter</taxon>
    </lineage>
</organism>
<dbReference type="GO" id="GO:0009279">
    <property type="term" value="C:cell outer membrane"/>
    <property type="evidence" value="ECO:0007669"/>
    <property type="project" value="UniProtKB-SubCell"/>
</dbReference>
<dbReference type="InterPro" id="IPR050330">
    <property type="entry name" value="Bact_OuterMem_StrucFunc"/>
</dbReference>
<dbReference type="PROSITE" id="PS51123">
    <property type="entry name" value="OMPA_2"/>
    <property type="match status" value="1"/>
</dbReference>
<dbReference type="PRINTS" id="PR01023">
    <property type="entry name" value="NAFLGMOTY"/>
</dbReference>
<keyword evidence="2 3" id="KW-0472">Membrane</keyword>
<dbReference type="Pfam" id="PF00691">
    <property type="entry name" value="OmpA"/>
    <property type="match status" value="1"/>
</dbReference>
<evidence type="ECO:0000313" key="6">
    <source>
        <dbReference type="EMBL" id="NWN92155.1"/>
    </source>
</evidence>
<dbReference type="Pfam" id="PF18393">
    <property type="entry name" value="MotY_N"/>
    <property type="match status" value="1"/>
</dbReference>
<dbReference type="Proteomes" id="UP000536442">
    <property type="component" value="Unassembled WGS sequence"/>
</dbReference>